<proteinExistence type="predicted"/>
<dbReference type="Proteomes" id="UP001443914">
    <property type="component" value="Unassembled WGS sequence"/>
</dbReference>
<dbReference type="GO" id="GO:0000976">
    <property type="term" value="F:transcription cis-regulatory region binding"/>
    <property type="evidence" value="ECO:0007669"/>
    <property type="project" value="TreeGrafter"/>
</dbReference>
<dbReference type="PANTHER" id="PTHR32096">
    <property type="entry name" value="WRKY TRANSCRIPTION FACTOR 30-RELATED-RELATED"/>
    <property type="match status" value="1"/>
</dbReference>
<evidence type="ECO:0000259" key="7">
    <source>
        <dbReference type="PROSITE" id="PS50811"/>
    </source>
</evidence>
<evidence type="ECO:0000256" key="6">
    <source>
        <dbReference type="SAM" id="MobiDB-lite"/>
    </source>
</evidence>
<sequence length="338" mass="38316">MENNSIDPTNQKGLLVDELVEGRDLTKELYSILLRETSSSSNNKEAHSLRVTQEILSKIERSLTILRYDPTMHTQCTTMGAIDSPISFNGTPKSPDSSEGDLKDPIVDCKDDSRKRKVIPRCTIKVEGCCKSGLEGPVDDGCSWRKYGQKDILGTNFPRAYYRCTQRSQGCFATKQVQRSDDDPTYFEVTYRGKHTCYQSSSSSSSMPHLVPKLEPNNPSPIPQPQILWNFGNDSKEIKPNVTTTNTNSSSFGPSHMLSNHLGPTQFTQNSMLNNHNYNFDNNNNNDDANLFSTRIRDESMNDYHDHTNNPLNVTSDFSFDQEKLESDFIFDNRHLFQ</sequence>
<dbReference type="GO" id="GO:0003700">
    <property type="term" value="F:DNA-binding transcription factor activity"/>
    <property type="evidence" value="ECO:0007669"/>
    <property type="project" value="InterPro"/>
</dbReference>
<dbReference type="AlphaFoldDB" id="A0AAW1GKI7"/>
<evidence type="ECO:0000313" key="9">
    <source>
        <dbReference type="Proteomes" id="UP001443914"/>
    </source>
</evidence>
<protein>
    <recommendedName>
        <fullName evidence="7">WRKY domain-containing protein</fullName>
    </recommendedName>
</protein>
<keyword evidence="2" id="KW-0805">Transcription regulation</keyword>
<dbReference type="SUPFAM" id="SSF118290">
    <property type="entry name" value="WRKY DNA-binding domain"/>
    <property type="match status" value="1"/>
</dbReference>
<reference evidence="8" key="1">
    <citation type="submission" date="2024-03" db="EMBL/GenBank/DDBJ databases">
        <title>WGS assembly of Saponaria officinalis var. Norfolk2.</title>
        <authorList>
            <person name="Jenkins J."/>
            <person name="Shu S."/>
            <person name="Grimwood J."/>
            <person name="Barry K."/>
            <person name="Goodstein D."/>
            <person name="Schmutz J."/>
            <person name="Leebens-Mack J."/>
            <person name="Osbourn A."/>
        </authorList>
    </citation>
    <scope>NUCLEOTIDE SEQUENCE [LARGE SCALE GENOMIC DNA]</scope>
    <source>
        <strain evidence="8">JIC</strain>
    </source>
</reference>
<accession>A0AAW1GKI7</accession>
<evidence type="ECO:0000256" key="1">
    <source>
        <dbReference type="ARBA" id="ARBA00004123"/>
    </source>
</evidence>
<keyword evidence="5" id="KW-0539">Nucleus</keyword>
<evidence type="ECO:0000256" key="3">
    <source>
        <dbReference type="ARBA" id="ARBA00023125"/>
    </source>
</evidence>
<keyword evidence="9" id="KW-1185">Reference proteome</keyword>
<evidence type="ECO:0000256" key="2">
    <source>
        <dbReference type="ARBA" id="ARBA00023015"/>
    </source>
</evidence>
<organism evidence="8 9">
    <name type="scientific">Saponaria officinalis</name>
    <name type="common">Common soapwort</name>
    <name type="synonym">Lychnis saponaria</name>
    <dbReference type="NCBI Taxonomy" id="3572"/>
    <lineage>
        <taxon>Eukaryota</taxon>
        <taxon>Viridiplantae</taxon>
        <taxon>Streptophyta</taxon>
        <taxon>Embryophyta</taxon>
        <taxon>Tracheophyta</taxon>
        <taxon>Spermatophyta</taxon>
        <taxon>Magnoliopsida</taxon>
        <taxon>eudicotyledons</taxon>
        <taxon>Gunneridae</taxon>
        <taxon>Pentapetalae</taxon>
        <taxon>Caryophyllales</taxon>
        <taxon>Caryophyllaceae</taxon>
        <taxon>Caryophylleae</taxon>
        <taxon>Saponaria</taxon>
    </lineage>
</organism>
<dbReference type="InterPro" id="IPR036576">
    <property type="entry name" value="WRKY_dom_sf"/>
</dbReference>
<feature type="domain" description="WRKY" evidence="7">
    <location>
        <begin position="133"/>
        <end position="195"/>
    </location>
</feature>
<feature type="region of interest" description="Disordered" evidence="6">
    <location>
        <begin position="84"/>
        <end position="105"/>
    </location>
</feature>
<dbReference type="PANTHER" id="PTHR32096:SF146">
    <property type="entry name" value="WRKY TRANSCRIPTION FACTOR 19-RELATED"/>
    <property type="match status" value="1"/>
</dbReference>
<dbReference type="SMART" id="SM00774">
    <property type="entry name" value="WRKY"/>
    <property type="match status" value="1"/>
</dbReference>
<keyword evidence="3" id="KW-0238">DNA-binding</keyword>
<dbReference type="Pfam" id="PF03106">
    <property type="entry name" value="WRKY"/>
    <property type="match status" value="1"/>
</dbReference>
<dbReference type="Gene3D" id="2.20.25.80">
    <property type="entry name" value="WRKY domain"/>
    <property type="match status" value="1"/>
</dbReference>
<name>A0AAW1GKI7_SAPOF</name>
<dbReference type="InterPro" id="IPR044810">
    <property type="entry name" value="WRKY_plant"/>
</dbReference>
<dbReference type="GO" id="GO:0005634">
    <property type="term" value="C:nucleus"/>
    <property type="evidence" value="ECO:0007669"/>
    <property type="project" value="UniProtKB-SubCell"/>
</dbReference>
<dbReference type="InterPro" id="IPR003657">
    <property type="entry name" value="WRKY_dom"/>
</dbReference>
<evidence type="ECO:0000256" key="5">
    <source>
        <dbReference type="ARBA" id="ARBA00023242"/>
    </source>
</evidence>
<comment type="caution">
    <text evidence="8">The sequence shown here is derived from an EMBL/GenBank/DDBJ whole genome shotgun (WGS) entry which is preliminary data.</text>
</comment>
<dbReference type="EMBL" id="JBDFQZ010000014">
    <property type="protein sequence ID" value="KAK9665310.1"/>
    <property type="molecule type" value="Genomic_DNA"/>
</dbReference>
<evidence type="ECO:0000313" key="8">
    <source>
        <dbReference type="EMBL" id="KAK9665310.1"/>
    </source>
</evidence>
<evidence type="ECO:0000256" key="4">
    <source>
        <dbReference type="ARBA" id="ARBA00023163"/>
    </source>
</evidence>
<feature type="compositionally biased region" description="Polar residues" evidence="6">
    <location>
        <begin position="86"/>
        <end position="97"/>
    </location>
</feature>
<keyword evidence="4" id="KW-0804">Transcription</keyword>
<gene>
    <name evidence="8" type="ORF">RND81_14G103800</name>
</gene>
<dbReference type="PROSITE" id="PS50811">
    <property type="entry name" value="WRKY"/>
    <property type="match status" value="1"/>
</dbReference>
<comment type="subcellular location">
    <subcellularLocation>
        <location evidence="1">Nucleus</location>
    </subcellularLocation>
</comment>